<proteinExistence type="predicted"/>
<dbReference type="SUPFAM" id="SSF55785">
    <property type="entry name" value="PYP-like sensor domain (PAS domain)"/>
    <property type="match status" value="1"/>
</dbReference>
<dbReference type="NCBIfam" id="TIGR00254">
    <property type="entry name" value="GGDEF"/>
    <property type="match status" value="1"/>
</dbReference>
<dbReference type="InterPro" id="IPR013655">
    <property type="entry name" value="PAS_fold_3"/>
</dbReference>
<evidence type="ECO:0000313" key="5">
    <source>
        <dbReference type="EMBL" id="MTU04053.1"/>
    </source>
</evidence>
<name>A0A7X2XGI1_9FIRM</name>
<feature type="transmembrane region" description="Helical" evidence="1">
    <location>
        <begin position="288"/>
        <end position="306"/>
    </location>
</feature>
<dbReference type="FunFam" id="3.30.70.270:FF:000001">
    <property type="entry name" value="Diguanylate cyclase domain protein"/>
    <property type="match status" value="1"/>
</dbReference>
<feature type="domain" description="PAC" evidence="2">
    <location>
        <begin position="409"/>
        <end position="461"/>
    </location>
</feature>
<keyword evidence="1" id="KW-1133">Transmembrane helix</keyword>
<dbReference type="InterPro" id="IPR000160">
    <property type="entry name" value="GGDEF_dom"/>
</dbReference>
<dbReference type="OrthoDB" id="1771403at2"/>
<dbReference type="InterPro" id="IPR035965">
    <property type="entry name" value="PAS-like_dom_sf"/>
</dbReference>
<dbReference type="PANTHER" id="PTHR46663">
    <property type="entry name" value="DIGUANYLATE CYCLASE DGCT-RELATED"/>
    <property type="match status" value="1"/>
</dbReference>
<dbReference type="RefSeq" id="WP_155164005.1">
    <property type="nucleotide sequence ID" value="NZ_WNBG01000004.1"/>
</dbReference>
<dbReference type="Gene3D" id="3.30.70.270">
    <property type="match status" value="1"/>
</dbReference>
<keyword evidence="1" id="KW-0812">Transmembrane</keyword>
<dbReference type="PROSITE" id="PS50113">
    <property type="entry name" value="PAC"/>
    <property type="match status" value="1"/>
</dbReference>
<dbReference type="Pfam" id="PF08447">
    <property type="entry name" value="PAS_3"/>
    <property type="match status" value="1"/>
</dbReference>
<dbReference type="InterPro" id="IPR052163">
    <property type="entry name" value="DGC-Regulatory_Protein"/>
</dbReference>
<evidence type="ECO:0000313" key="4">
    <source>
        <dbReference type="EMBL" id="MTT75990.1"/>
    </source>
</evidence>
<protein>
    <submittedName>
        <fullName evidence="4">Diguanylate cyclase</fullName>
    </submittedName>
</protein>
<dbReference type="EMBL" id="WNBM01000004">
    <property type="protein sequence ID" value="MTT75990.1"/>
    <property type="molecule type" value="Genomic_DNA"/>
</dbReference>
<reference evidence="6 7" key="1">
    <citation type="journal article" date="2019" name="Nat. Med.">
        <title>A library of human gut bacterial isolates paired with longitudinal multiomics data enables mechanistic microbiome research.</title>
        <authorList>
            <person name="Poyet M."/>
            <person name="Groussin M."/>
            <person name="Gibbons S.M."/>
            <person name="Avila-Pacheco J."/>
            <person name="Jiang X."/>
            <person name="Kearney S.M."/>
            <person name="Perrotta A.R."/>
            <person name="Berdy B."/>
            <person name="Zhao S."/>
            <person name="Lieberman T.D."/>
            <person name="Swanson P.K."/>
            <person name="Smith M."/>
            <person name="Roesemann S."/>
            <person name="Alexander J.E."/>
            <person name="Rich S.A."/>
            <person name="Livny J."/>
            <person name="Vlamakis H."/>
            <person name="Clish C."/>
            <person name="Bullock K."/>
            <person name="Deik A."/>
            <person name="Scott J."/>
            <person name="Pierce K.A."/>
            <person name="Xavier R.J."/>
            <person name="Alm E.J."/>
        </authorList>
    </citation>
    <scope>NUCLEOTIDE SEQUENCE [LARGE SCALE GENOMIC DNA]</scope>
    <source>
        <strain evidence="4 7">BIOML-A13</strain>
        <strain evidence="5 6">BIOML-A3</strain>
    </source>
</reference>
<dbReference type="CDD" id="cd00130">
    <property type="entry name" value="PAS"/>
    <property type="match status" value="1"/>
</dbReference>
<evidence type="ECO:0000313" key="7">
    <source>
        <dbReference type="Proteomes" id="UP000484547"/>
    </source>
</evidence>
<dbReference type="SUPFAM" id="SSF55073">
    <property type="entry name" value="Nucleotide cyclase"/>
    <property type="match status" value="1"/>
</dbReference>
<accession>A0A7X2XGI1</accession>
<dbReference type="Pfam" id="PF00990">
    <property type="entry name" value="GGDEF"/>
    <property type="match status" value="1"/>
</dbReference>
<dbReference type="SMART" id="SM00267">
    <property type="entry name" value="GGDEF"/>
    <property type="match status" value="1"/>
</dbReference>
<dbReference type="PANTHER" id="PTHR46663:SF2">
    <property type="entry name" value="GGDEF DOMAIN-CONTAINING PROTEIN"/>
    <property type="match status" value="1"/>
</dbReference>
<evidence type="ECO:0000259" key="2">
    <source>
        <dbReference type="PROSITE" id="PS50113"/>
    </source>
</evidence>
<dbReference type="InterPro" id="IPR000014">
    <property type="entry name" value="PAS"/>
</dbReference>
<dbReference type="InterPro" id="IPR000700">
    <property type="entry name" value="PAS-assoc_C"/>
</dbReference>
<organism evidence="4 7">
    <name type="scientific">Phascolarctobacterium faecium</name>
    <dbReference type="NCBI Taxonomy" id="33025"/>
    <lineage>
        <taxon>Bacteria</taxon>
        <taxon>Bacillati</taxon>
        <taxon>Bacillota</taxon>
        <taxon>Negativicutes</taxon>
        <taxon>Acidaminococcales</taxon>
        <taxon>Acidaminococcaceae</taxon>
        <taxon>Phascolarctobacterium</taxon>
    </lineage>
</organism>
<dbReference type="InterPro" id="IPR043128">
    <property type="entry name" value="Rev_trsase/Diguanyl_cyclase"/>
</dbReference>
<gene>
    <name evidence="4" type="ORF">GMD11_06925</name>
    <name evidence="5" type="ORF">GMD18_06575</name>
</gene>
<dbReference type="Proteomes" id="UP000484547">
    <property type="component" value="Unassembled WGS sequence"/>
</dbReference>
<dbReference type="Proteomes" id="UP000443070">
    <property type="component" value="Unassembled WGS sequence"/>
</dbReference>
<evidence type="ECO:0000313" key="6">
    <source>
        <dbReference type="Proteomes" id="UP000443070"/>
    </source>
</evidence>
<keyword evidence="6" id="KW-1185">Reference proteome</keyword>
<dbReference type="InterPro" id="IPR029787">
    <property type="entry name" value="Nucleotide_cyclase"/>
</dbReference>
<dbReference type="Gene3D" id="3.30.450.20">
    <property type="entry name" value="PAS domain"/>
    <property type="match status" value="2"/>
</dbReference>
<dbReference type="EMBL" id="WNBW01000004">
    <property type="protein sequence ID" value="MTU04053.1"/>
    <property type="molecule type" value="Genomic_DNA"/>
</dbReference>
<comment type="caution">
    <text evidence="4">The sequence shown here is derived from an EMBL/GenBank/DDBJ whole genome shotgun (WGS) entry which is preliminary data.</text>
</comment>
<sequence length="626" mass="70741">MWGKLHRELIVITIISVLILAVSFAFNFSASQKDILERQTYDYLLDAAHHTKVILHTEIQRQNELLDIVLRNAPRYEGQKDNLINLLSTVSNTGHFSTVGLTYRGQKTLMSNGEEINILDQDYYKRALEGEEVVEGPVVLPSSGRKVVILAKPLYKDEEVIGVVHEAYDLDNATKTLLAVLNMQQDRITMIADEKGDVIMGIGNGKQGNFFKFLEQEAIGCSMTEQDLEKAIANKESGAFYYTDIFGETQYVVFAPVEVNDWYTFQIVSGTNLLADQQMLNKIARDTMGKYFLLIFLCFLVIIYIWRQIEKDRLKQINAEIEGLRLTAGLMEGCMFEFDLKACKFLIVKNTGEGAAGHNTEKQILEKLGGFITDTIAEKNSSSLNKYFHEEDSSAVQKALTELQRAGRTVFQGRLHTSDGDYHWYRFYMAVVFDDKRQIKRVLGNVLDINDTQNKFARMQHKAERDPLTGIYNRAVFEKYVNEVLADSSKRQHAFFLLDIDDFKNVNDSRGHAFGDTVLCELTANLERSFRSSDLLGRIGGDEFAVLMCDITSMENALVKAGQICSLYTKGAAKEGLKISCSIGMVFCESDDGAAFDDLYQKADSALYKAKEKGKNVFVVFDENML</sequence>
<keyword evidence="1" id="KW-0472">Membrane</keyword>
<evidence type="ECO:0000259" key="3">
    <source>
        <dbReference type="PROSITE" id="PS50887"/>
    </source>
</evidence>
<dbReference type="AlphaFoldDB" id="A0A7X2XGI1"/>
<dbReference type="PROSITE" id="PS50887">
    <property type="entry name" value="GGDEF"/>
    <property type="match status" value="1"/>
</dbReference>
<dbReference type="CDD" id="cd01949">
    <property type="entry name" value="GGDEF"/>
    <property type="match status" value="1"/>
</dbReference>
<evidence type="ECO:0000256" key="1">
    <source>
        <dbReference type="SAM" id="Phobius"/>
    </source>
</evidence>
<feature type="domain" description="GGDEF" evidence="3">
    <location>
        <begin position="491"/>
        <end position="623"/>
    </location>
</feature>